<sequence>MDFKGSYRLCMDELVDRVRIPIQFESLYQTTNIFIKKAPSLEHLSNFRLWDILPPSLKNTLESSKVDNLTWLKNGTTHSAYDPGDVVFPHPTLQGFHVFLANLQFLFTRLTHANWMQNEIDEGCFKGKYATVTHGGVLKLQNVFLLDTLGIQPSVLRERLEAGLARGIQLELLAIVMRSIVGGIRLAVLEAFEGDGEVSSMYQRILNVSSAVTEICAENIPLVLFLVDLRSESIEARIWRYVGEE</sequence>
<organism evidence="1 2">
    <name type="scientific">Ascobolus immersus RN42</name>
    <dbReference type="NCBI Taxonomy" id="1160509"/>
    <lineage>
        <taxon>Eukaryota</taxon>
        <taxon>Fungi</taxon>
        <taxon>Dikarya</taxon>
        <taxon>Ascomycota</taxon>
        <taxon>Pezizomycotina</taxon>
        <taxon>Pezizomycetes</taxon>
        <taxon>Pezizales</taxon>
        <taxon>Ascobolaceae</taxon>
        <taxon>Ascobolus</taxon>
    </lineage>
</organism>
<dbReference type="Proteomes" id="UP000275078">
    <property type="component" value="Unassembled WGS sequence"/>
</dbReference>
<reference evidence="1 2" key="1">
    <citation type="journal article" date="2018" name="Nat. Ecol. Evol.">
        <title>Pezizomycetes genomes reveal the molecular basis of ectomycorrhizal truffle lifestyle.</title>
        <authorList>
            <person name="Murat C."/>
            <person name="Payen T."/>
            <person name="Noel B."/>
            <person name="Kuo A."/>
            <person name="Morin E."/>
            <person name="Chen J."/>
            <person name="Kohler A."/>
            <person name="Krizsan K."/>
            <person name="Balestrini R."/>
            <person name="Da Silva C."/>
            <person name="Montanini B."/>
            <person name="Hainaut M."/>
            <person name="Levati E."/>
            <person name="Barry K.W."/>
            <person name="Belfiori B."/>
            <person name="Cichocki N."/>
            <person name="Clum A."/>
            <person name="Dockter R.B."/>
            <person name="Fauchery L."/>
            <person name="Guy J."/>
            <person name="Iotti M."/>
            <person name="Le Tacon F."/>
            <person name="Lindquist E.A."/>
            <person name="Lipzen A."/>
            <person name="Malagnac F."/>
            <person name="Mello A."/>
            <person name="Molinier V."/>
            <person name="Miyauchi S."/>
            <person name="Poulain J."/>
            <person name="Riccioni C."/>
            <person name="Rubini A."/>
            <person name="Sitrit Y."/>
            <person name="Splivallo R."/>
            <person name="Traeger S."/>
            <person name="Wang M."/>
            <person name="Zifcakova L."/>
            <person name="Wipf D."/>
            <person name="Zambonelli A."/>
            <person name="Paolocci F."/>
            <person name="Nowrousian M."/>
            <person name="Ottonello S."/>
            <person name="Baldrian P."/>
            <person name="Spatafora J.W."/>
            <person name="Henrissat B."/>
            <person name="Nagy L.G."/>
            <person name="Aury J.M."/>
            <person name="Wincker P."/>
            <person name="Grigoriev I.V."/>
            <person name="Bonfante P."/>
            <person name="Martin F.M."/>
        </authorList>
    </citation>
    <scope>NUCLEOTIDE SEQUENCE [LARGE SCALE GENOMIC DNA]</scope>
    <source>
        <strain evidence="1 2">RN42</strain>
    </source>
</reference>
<gene>
    <name evidence="1" type="ORF">BJ508DRAFT_418870</name>
</gene>
<dbReference type="EMBL" id="ML119808">
    <property type="protein sequence ID" value="RPA73872.1"/>
    <property type="molecule type" value="Genomic_DNA"/>
</dbReference>
<evidence type="ECO:0000313" key="2">
    <source>
        <dbReference type="Proteomes" id="UP000275078"/>
    </source>
</evidence>
<dbReference type="AlphaFoldDB" id="A0A3N4HIW6"/>
<proteinExistence type="predicted"/>
<name>A0A3N4HIW6_ASCIM</name>
<accession>A0A3N4HIW6</accession>
<evidence type="ECO:0000313" key="1">
    <source>
        <dbReference type="EMBL" id="RPA73872.1"/>
    </source>
</evidence>
<protein>
    <submittedName>
        <fullName evidence="1">Uncharacterized protein</fullName>
    </submittedName>
</protein>
<keyword evidence="2" id="KW-1185">Reference proteome</keyword>